<name>A0A8G1UIQ4_9ACTN</name>
<feature type="compositionally biased region" description="Basic and acidic residues" evidence="1">
    <location>
        <begin position="120"/>
        <end position="137"/>
    </location>
</feature>
<evidence type="ECO:0000256" key="1">
    <source>
        <dbReference type="SAM" id="MobiDB-lite"/>
    </source>
</evidence>
<proteinExistence type="predicted"/>
<dbReference type="AlphaFoldDB" id="A0A8G1UIQ4"/>
<dbReference type="EMBL" id="RJVJ01000001">
    <property type="protein sequence ID" value="ROR44755.1"/>
    <property type="molecule type" value="Genomic_DNA"/>
</dbReference>
<gene>
    <name evidence="2" type="ORF">EDD39_2963</name>
</gene>
<comment type="caution">
    <text evidence="2">The sequence shown here is derived from an EMBL/GenBank/DDBJ whole genome shotgun (WGS) entry which is preliminary data.</text>
</comment>
<evidence type="ECO:0000313" key="3">
    <source>
        <dbReference type="Proteomes" id="UP000267408"/>
    </source>
</evidence>
<reference evidence="2 3" key="1">
    <citation type="submission" date="2018-11" db="EMBL/GenBank/DDBJ databases">
        <title>Sequencing the genomes of 1000 actinobacteria strains.</title>
        <authorList>
            <person name="Klenk H.-P."/>
        </authorList>
    </citation>
    <scope>NUCLEOTIDE SEQUENCE [LARGE SCALE GENOMIC DNA]</scope>
    <source>
        <strain evidence="2 3">DSM 44780</strain>
    </source>
</reference>
<sequence>MRPGRLDRAETQPDLTALITHRRDTSMPKFIVPIDVITVHVVPVLAPTADAAKAEAERIVASDRKTWFDHTEPLCVGDAHTEAEWDAQQEASSREDLGRVTIPFPARPAKKTAAARFRAPRTDHHADGTACPPEHRHTTSGKPLTSGCPGRAYSRAECSCGEWSIKHTGKGYVDDARRQHISTAH</sequence>
<feature type="region of interest" description="Disordered" evidence="1">
    <location>
        <begin position="108"/>
        <end position="147"/>
    </location>
</feature>
<organism evidence="2 3">
    <name type="scientific">Kitasatospora cineracea</name>
    <dbReference type="NCBI Taxonomy" id="88074"/>
    <lineage>
        <taxon>Bacteria</taxon>
        <taxon>Bacillati</taxon>
        <taxon>Actinomycetota</taxon>
        <taxon>Actinomycetes</taxon>
        <taxon>Kitasatosporales</taxon>
        <taxon>Streptomycetaceae</taxon>
        <taxon>Kitasatospora</taxon>
    </lineage>
</organism>
<protein>
    <submittedName>
        <fullName evidence="2">Uncharacterized protein</fullName>
    </submittedName>
</protein>
<dbReference type="Proteomes" id="UP000267408">
    <property type="component" value="Unassembled WGS sequence"/>
</dbReference>
<evidence type="ECO:0000313" key="2">
    <source>
        <dbReference type="EMBL" id="ROR44755.1"/>
    </source>
</evidence>
<accession>A0A8G1UIQ4</accession>